<dbReference type="Proteomes" id="UP000805614">
    <property type="component" value="Unassembled WGS sequence"/>
</dbReference>
<evidence type="ECO:0000313" key="2">
    <source>
        <dbReference type="Proteomes" id="UP000805614"/>
    </source>
</evidence>
<dbReference type="RefSeq" id="WP_187246964.1">
    <property type="nucleotide sequence ID" value="NZ_BAAAOK010000004.1"/>
</dbReference>
<comment type="caution">
    <text evidence="1">The sequence shown here is derived from an EMBL/GenBank/DDBJ whole genome shotgun (WGS) entry which is preliminary data.</text>
</comment>
<name>A0ABR7LYT2_9ACTN</name>
<reference evidence="1 2" key="1">
    <citation type="submission" date="2020-06" db="EMBL/GenBank/DDBJ databases">
        <title>Actinomadura xiongansis sp. nov., isolated from soil of Baiyangdian.</title>
        <authorList>
            <person name="Zhang X."/>
        </authorList>
    </citation>
    <scope>NUCLEOTIDE SEQUENCE [LARGE SCALE GENOMIC DNA]</scope>
    <source>
        <strain evidence="1 2">HBUM206468</strain>
    </source>
</reference>
<protein>
    <submittedName>
        <fullName evidence="1">Uncharacterized protein</fullName>
    </submittedName>
</protein>
<dbReference type="EMBL" id="JABVEC010000033">
    <property type="protein sequence ID" value="MBC6469916.1"/>
    <property type="molecule type" value="Genomic_DNA"/>
</dbReference>
<sequence length="88" mass="9710">MYDFEEATPAFLDAWSATEPAWRRLADGLAADAERRGDDANAGDVAVVEADRAFHGAAQAVEACLQPLRRAYYLKVDAVCARCRHRKV</sequence>
<evidence type="ECO:0000313" key="1">
    <source>
        <dbReference type="EMBL" id="MBC6469916.1"/>
    </source>
</evidence>
<accession>A0ABR7LYT2</accession>
<keyword evidence="2" id="KW-1185">Reference proteome</keyword>
<gene>
    <name evidence="1" type="ORF">HKK74_31150</name>
</gene>
<organism evidence="1 2">
    <name type="scientific">Actinomadura alba</name>
    <dbReference type="NCBI Taxonomy" id="406431"/>
    <lineage>
        <taxon>Bacteria</taxon>
        <taxon>Bacillati</taxon>
        <taxon>Actinomycetota</taxon>
        <taxon>Actinomycetes</taxon>
        <taxon>Streptosporangiales</taxon>
        <taxon>Thermomonosporaceae</taxon>
        <taxon>Actinomadura</taxon>
    </lineage>
</organism>
<proteinExistence type="predicted"/>